<evidence type="ECO:0000256" key="1">
    <source>
        <dbReference type="SAM" id="MobiDB-lite"/>
    </source>
</evidence>
<reference evidence="2 3" key="1">
    <citation type="submission" date="2020-08" db="EMBL/GenBank/DDBJ databases">
        <authorList>
            <person name="Koutsovoulos G."/>
            <person name="Danchin GJ E."/>
        </authorList>
    </citation>
    <scope>NUCLEOTIDE SEQUENCE [LARGE SCALE GENOMIC DNA]</scope>
</reference>
<comment type="caution">
    <text evidence="2">The sequence shown here is derived from an EMBL/GenBank/DDBJ whole genome shotgun (WGS) entry which is preliminary data.</text>
</comment>
<sequence>MQKLHDYLNGININRIFSILETRRNEVAKICEQVQHGQVGKSQKLNKKKSKKSKGRKGN</sequence>
<proteinExistence type="predicted"/>
<dbReference type="AlphaFoldDB" id="A0A6V7WRY7"/>
<evidence type="ECO:0000313" key="3">
    <source>
        <dbReference type="Proteomes" id="UP000580250"/>
    </source>
</evidence>
<feature type="region of interest" description="Disordered" evidence="1">
    <location>
        <begin position="37"/>
        <end position="59"/>
    </location>
</feature>
<gene>
    <name evidence="2" type="ORF">MENT_LOCUS42542</name>
</gene>
<accession>A0A6V7WRY7</accession>
<protein>
    <submittedName>
        <fullName evidence="2">Uncharacterized protein</fullName>
    </submittedName>
</protein>
<organism evidence="2 3">
    <name type="scientific">Meloidogyne enterolobii</name>
    <name type="common">Root-knot nematode worm</name>
    <name type="synonym">Meloidogyne mayaguensis</name>
    <dbReference type="NCBI Taxonomy" id="390850"/>
    <lineage>
        <taxon>Eukaryota</taxon>
        <taxon>Metazoa</taxon>
        <taxon>Ecdysozoa</taxon>
        <taxon>Nematoda</taxon>
        <taxon>Chromadorea</taxon>
        <taxon>Rhabditida</taxon>
        <taxon>Tylenchina</taxon>
        <taxon>Tylenchomorpha</taxon>
        <taxon>Tylenchoidea</taxon>
        <taxon>Meloidogynidae</taxon>
        <taxon>Meloidogyninae</taxon>
        <taxon>Meloidogyne</taxon>
    </lineage>
</organism>
<evidence type="ECO:0000313" key="2">
    <source>
        <dbReference type="EMBL" id="CAD2189801.1"/>
    </source>
</evidence>
<feature type="compositionally biased region" description="Basic residues" evidence="1">
    <location>
        <begin position="44"/>
        <end position="59"/>
    </location>
</feature>
<name>A0A6V7WRY7_MELEN</name>
<dbReference type="Proteomes" id="UP000580250">
    <property type="component" value="Unassembled WGS sequence"/>
</dbReference>
<dbReference type="EMBL" id="CAJEWN010000771">
    <property type="protein sequence ID" value="CAD2189801.1"/>
    <property type="molecule type" value="Genomic_DNA"/>
</dbReference>